<evidence type="ECO:0000313" key="4">
    <source>
        <dbReference type="Proteomes" id="UP000237222"/>
    </source>
</evidence>
<comment type="caution">
    <text evidence="3">The sequence shown here is derived from an EMBL/GenBank/DDBJ whole genome shotgun (WGS) entry which is preliminary data.</text>
</comment>
<dbReference type="AlphaFoldDB" id="A0A2S4HF06"/>
<name>A0A2S4HF06_9GAMM</name>
<evidence type="ECO:0000259" key="2">
    <source>
        <dbReference type="Pfam" id="PF21028"/>
    </source>
</evidence>
<gene>
    <name evidence="3" type="ORF">C0068_11920</name>
</gene>
<dbReference type="EMBL" id="PQGG01000028">
    <property type="protein sequence ID" value="POP52519.1"/>
    <property type="molecule type" value="Genomic_DNA"/>
</dbReference>
<evidence type="ECO:0000259" key="1">
    <source>
        <dbReference type="Pfam" id="PF06938"/>
    </source>
</evidence>
<dbReference type="PIRSF" id="PIRSF029557">
    <property type="entry name" value="UCP029557"/>
    <property type="match status" value="1"/>
</dbReference>
<evidence type="ECO:0000313" key="3">
    <source>
        <dbReference type="EMBL" id="POP52519.1"/>
    </source>
</evidence>
<feature type="domain" description="DUF1285" evidence="1">
    <location>
        <begin position="18"/>
        <end position="84"/>
    </location>
</feature>
<dbReference type="InterPro" id="IPR048341">
    <property type="entry name" value="DUF1285_N"/>
</dbReference>
<dbReference type="InterPro" id="IPR023361">
    <property type="entry name" value="DUF1285_beta_roll_sf"/>
</dbReference>
<dbReference type="Gene3D" id="2.30.270.10">
    <property type="entry name" value="duf1285 protein"/>
    <property type="match status" value="1"/>
</dbReference>
<dbReference type="RefSeq" id="WP_103684701.1">
    <property type="nucleotide sequence ID" value="NZ_PQGG01000028.1"/>
</dbReference>
<dbReference type="Gene3D" id="3.10.540.10">
    <property type="entry name" value="duf1285 like domain"/>
    <property type="match status" value="1"/>
</dbReference>
<organism evidence="3 4">
    <name type="scientific">Zhongshania marina</name>
    <dbReference type="NCBI Taxonomy" id="2304603"/>
    <lineage>
        <taxon>Bacteria</taxon>
        <taxon>Pseudomonadati</taxon>
        <taxon>Pseudomonadota</taxon>
        <taxon>Gammaproteobacteria</taxon>
        <taxon>Cellvibrionales</taxon>
        <taxon>Spongiibacteraceae</taxon>
        <taxon>Zhongshania</taxon>
    </lineage>
</organism>
<dbReference type="Proteomes" id="UP000237222">
    <property type="component" value="Unassembled WGS sequence"/>
</dbReference>
<dbReference type="OrthoDB" id="3078366at2"/>
<sequence length="179" mass="20150">MATLADIESLLSNQRGSPPIENWHPDLSGDIDIVIRSDGRWIHEGGEIKRHKLVKLFASILRREDDGEYYLVTPIEKWRVTVEDLPLQVVDFELSSSGAAQRIAVKTNVDTWLELGKEHPLQVKTDALTQEPKPSVLLNHGLSARVNRASFYKLVELAECRDDQMILHAGGEEFVLGKT</sequence>
<dbReference type="Pfam" id="PF21028">
    <property type="entry name" value="DUF1285_C"/>
    <property type="match status" value="1"/>
</dbReference>
<proteinExistence type="predicted"/>
<feature type="domain" description="DUF1285" evidence="2">
    <location>
        <begin position="86"/>
        <end position="176"/>
    </location>
</feature>
<reference evidence="3 4" key="1">
    <citation type="submission" date="2018-01" db="EMBL/GenBank/DDBJ databases">
        <authorList>
            <person name="Yu X.-D."/>
        </authorList>
    </citation>
    <scope>NUCLEOTIDE SEQUENCE [LARGE SCALE GENOMIC DNA]</scope>
    <source>
        <strain evidence="3 4">ZX-21</strain>
    </source>
</reference>
<dbReference type="InterPro" id="IPR010707">
    <property type="entry name" value="DUF1285"/>
</dbReference>
<dbReference type="InterPro" id="IPR048342">
    <property type="entry name" value="DUF1285_C"/>
</dbReference>
<dbReference type="Pfam" id="PF06938">
    <property type="entry name" value="DUF1285_N"/>
    <property type="match status" value="1"/>
</dbReference>
<protein>
    <submittedName>
        <fullName evidence="3">DUF1285 domain-containing protein</fullName>
    </submittedName>
</protein>
<accession>A0A2S4HF06</accession>